<keyword evidence="2" id="KW-0418">Kinase</keyword>
<dbReference type="AlphaFoldDB" id="A0A4V2Y2I7"/>
<dbReference type="Gene3D" id="3.30.565.10">
    <property type="entry name" value="Histidine kinase-like ATPase, C-terminal domain"/>
    <property type="match status" value="1"/>
</dbReference>
<dbReference type="SUPFAM" id="SSF55874">
    <property type="entry name" value="ATPase domain of HSP90 chaperone/DNA topoisomerase II/histidine kinase"/>
    <property type="match status" value="1"/>
</dbReference>
<evidence type="ECO:0000259" key="4">
    <source>
        <dbReference type="Pfam" id="PF02518"/>
    </source>
</evidence>
<keyword evidence="6" id="KW-1185">Reference proteome</keyword>
<feature type="domain" description="Histidine kinase/HSP90-like ATPase" evidence="4">
    <location>
        <begin position="258"/>
        <end position="346"/>
    </location>
</feature>
<dbReference type="OrthoDB" id="5125370at2"/>
<proteinExistence type="predicted"/>
<dbReference type="GO" id="GO:0016301">
    <property type="term" value="F:kinase activity"/>
    <property type="evidence" value="ECO:0007669"/>
    <property type="project" value="UniProtKB-KW"/>
</dbReference>
<reference evidence="5 6" key="1">
    <citation type="submission" date="2019-03" db="EMBL/GenBank/DDBJ databases">
        <title>Draft genome sequences of novel Actinobacteria.</title>
        <authorList>
            <person name="Sahin N."/>
            <person name="Ay H."/>
            <person name="Saygin H."/>
        </authorList>
    </citation>
    <scope>NUCLEOTIDE SEQUENCE [LARGE SCALE GENOMIC DNA]</scope>
    <source>
        <strain evidence="5 6">DSM 41900</strain>
    </source>
</reference>
<dbReference type="PANTHER" id="PTHR24421:SF61">
    <property type="entry name" value="OXYGEN SENSOR HISTIDINE KINASE NREB"/>
    <property type="match status" value="1"/>
</dbReference>
<dbReference type="Proteomes" id="UP000295345">
    <property type="component" value="Unassembled WGS sequence"/>
</dbReference>
<accession>A0A4V2Y2I7</accession>
<keyword evidence="5" id="KW-0067">ATP-binding</keyword>
<sequence length="348" mass="36759">MRGVGLLLTSVFGLLAVPDDLMPLGFALLGLVVVGAVVDCWTGISGRGAPLALGFAVARVVAICATQEWTGGQPHQWALNVLTTTAITLQWEWPPKVAVPVTAGLLAVDLAAVGFGEGGAIVLRLLAECVLARLAFVLLRWSSRRVDVLRDRRADLERAEALTLERHRREREYLALLHDTASATFLLVAANGRDTDPAQVAGYARHDLAILTGSAGGPTAQDSPVDLKASLHAVVERRPLTVEAEWRDVPLVPASVALALVRAVREALVNIERHTGVDTAALSVRGEGDGVVVEVADTGPGFRPDDVPHLRRGIRGSVVERMTAVGGRAVVTSSPGAGTTVRLVWPDG</sequence>
<name>A0A4V2Y2I7_9ACTN</name>
<dbReference type="PANTHER" id="PTHR24421">
    <property type="entry name" value="NITRATE/NITRITE SENSOR PROTEIN NARX-RELATED"/>
    <property type="match status" value="1"/>
</dbReference>
<dbReference type="Pfam" id="PF02518">
    <property type="entry name" value="HATPase_c"/>
    <property type="match status" value="1"/>
</dbReference>
<comment type="caution">
    <text evidence="5">The sequence shown here is derived from an EMBL/GenBank/DDBJ whole genome shotgun (WGS) entry which is preliminary data.</text>
</comment>
<evidence type="ECO:0000256" key="2">
    <source>
        <dbReference type="ARBA" id="ARBA00022777"/>
    </source>
</evidence>
<evidence type="ECO:0000256" key="1">
    <source>
        <dbReference type="ARBA" id="ARBA00022679"/>
    </source>
</evidence>
<dbReference type="EMBL" id="SMKI01000233">
    <property type="protein sequence ID" value="TDC72715.1"/>
    <property type="molecule type" value="Genomic_DNA"/>
</dbReference>
<keyword evidence="5" id="KW-0547">Nucleotide-binding</keyword>
<keyword evidence="3" id="KW-0902">Two-component regulatory system</keyword>
<dbReference type="GO" id="GO:0005524">
    <property type="term" value="F:ATP binding"/>
    <property type="evidence" value="ECO:0007669"/>
    <property type="project" value="UniProtKB-KW"/>
</dbReference>
<evidence type="ECO:0000313" key="6">
    <source>
        <dbReference type="Proteomes" id="UP000295345"/>
    </source>
</evidence>
<dbReference type="InterPro" id="IPR036890">
    <property type="entry name" value="HATPase_C_sf"/>
</dbReference>
<organism evidence="5 6">
    <name type="scientific">Streptomyces hainanensis</name>
    <dbReference type="NCBI Taxonomy" id="402648"/>
    <lineage>
        <taxon>Bacteria</taxon>
        <taxon>Bacillati</taxon>
        <taxon>Actinomycetota</taxon>
        <taxon>Actinomycetes</taxon>
        <taxon>Kitasatosporales</taxon>
        <taxon>Streptomycetaceae</taxon>
        <taxon>Streptomyces</taxon>
    </lineage>
</organism>
<keyword evidence="1" id="KW-0808">Transferase</keyword>
<evidence type="ECO:0000313" key="5">
    <source>
        <dbReference type="EMBL" id="TDC72715.1"/>
    </source>
</evidence>
<gene>
    <name evidence="5" type="ORF">E1283_21010</name>
</gene>
<dbReference type="CDD" id="cd16917">
    <property type="entry name" value="HATPase_UhpB-NarQ-NarX-like"/>
    <property type="match status" value="1"/>
</dbReference>
<protein>
    <submittedName>
        <fullName evidence="5">ATP-binding protein</fullName>
    </submittedName>
</protein>
<dbReference type="GO" id="GO:0000160">
    <property type="term" value="P:phosphorelay signal transduction system"/>
    <property type="evidence" value="ECO:0007669"/>
    <property type="project" value="UniProtKB-KW"/>
</dbReference>
<evidence type="ECO:0000256" key="3">
    <source>
        <dbReference type="ARBA" id="ARBA00023012"/>
    </source>
</evidence>
<dbReference type="InterPro" id="IPR003594">
    <property type="entry name" value="HATPase_dom"/>
</dbReference>
<dbReference type="InterPro" id="IPR050482">
    <property type="entry name" value="Sensor_HK_TwoCompSys"/>
</dbReference>